<dbReference type="InterPro" id="IPR005234">
    <property type="entry name" value="ScpB_csome_segregation"/>
</dbReference>
<evidence type="ECO:0000313" key="6">
    <source>
        <dbReference type="EMBL" id="KRM08267.1"/>
    </source>
</evidence>
<dbReference type="PANTHER" id="PTHR34298">
    <property type="entry name" value="SEGREGATION AND CONDENSATION PROTEIN B"/>
    <property type="match status" value="1"/>
</dbReference>
<comment type="similarity">
    <text evidence="5">Belongs to the ScpB family.</text>
</comment>
<reference evidence="6 7" key="1">
    <citation type="journal article" date="2015" name="Genome Announc.">
        <title>Expanding the biotechnology potential of lactobacilli through comparative genomics of 213 strains and associated genera.</title>
        <authorList>
            <person name="Sun Z."/>
            <person name="Harris H.M."/>
            <person name="McCann A."/>
            <person name="Guo C."/>
            <person name="Argimon S."/>
            <person name="Zhang W."/>
            <person name="Yang X."/>
            <person name="Jeffery I.B."/>
            <person name="Cooney J.C."/>
            <person name="Kagawa T.F."/>
            <person name="Liu W."/>
            <person name="Song Y."/>
            <person name="Salvetti E."/>
            <person name="Wrobel A."/>
            <person name="Rasinkangas P."/>
            <person name="Parkhill J."/>
            <person name="Rea M.C."/>
            <person name="O'Sullivan O."/>
            <person name="Ritari J."/>
            <person name="Douillard F.P."/>
            <person name="Paul Ross R."/>
            <person name="Yang R."/>
            <person name="Briner A.E."/>
            <person name="Felis G.E."/>
            <person name="de Vos W.M."/>
            <person name="Barrangou R."/>
            <person name="Klaenhammer T.R."/>
            <person name="Caufield P.W."/>
            <person name="Cui Y."/>
            <person name="Zhang H."/>
            <person name="O'Toole P.W."/>
        </authorList>
    </citation>
    <scope>NUCLEOTIDE SEQUENCE [LARGE SCALE GENOMIC DNA]</scope>
    <source>
        <strain evidence="6 7">DSM 18630</strain>
    </source>
</reference>
<dbReference type="GO" id="GO:0006260">
    <property type="term" value="P:DNA replication"/>
    <property type="evidence" value="ECO:0007669"/>
    <property type="project" value="UniProtKB-UniRule"/>
</dbReference>
<dbReference type="SUPFAM" id="SSF46785">
    <property type="entry name" value="Winged helix' DNA-binding domain"/>
    <property type="match status" value="2"/>
</dbReference>
<name>A0A0R1VWJ2_9LACO</name>
<keyword evidence="2 5" id="KW-0132">Cell division</keyword>
<proteinExistence type="inferred from homology"/>
<accession>A0A0R1VWJ2</accession>
<comment type="subunit">
    <text evidence="5">Homodimer. Homodimerization may be required to stabilize the binding of ScpA to the Smc head domains. Component of a cohesin-like complex composed of ScpA, ScpB and the Smc homodimer, in which ScpA and ScpB bind to the head domain of Smc. The presence of the three proteins is required for the association of the complex with DNA.</text>
</comment>
<dbReference type="Pfam" id="PF04079">
    <property type="entry name" value="SMC_ScpB"/>
    <property type="match status" value="1"/>
</dbReference>
<dbReference type="InterPro" id="IPR036390">
    <property type="entry name" value="WH_DNA-bd_sf"/>
</dbReference>
<keyword evidence="3 5" id="KW-0159">Chromosome partition</keyword>
<evidence type="ECO:0000256" key="5">
    <source>
        <dbReference type="HAMAP-Rule" id="MF_01804"/>
    </source>
</evidence>
<dbReference type="HAMAP" id="MF_01804">
    <property type="entry name" value="ScpB"/>
    <property type="match status" value="1"/>
</dbReference>
<dbReference type="AlphaFoldDB" id="A0A0R1VWJ2"/>
<dbReference type="EMBL" id="AZGB01000001">
    <property type="protein sequence ID" value="KRM08267.1"/>
    <property type="molecule type" value="Genomic_DNA"/>
</dbReference>
<protein>
    <recommendedName>
        <fullName evidence="5">Segregation and condensation protein B</fullName>
    </recommendedName>
</protein>
<dbReference type="NCBIfam" id="TIGR00281">
    <property type="entry name" value="SMC-Scp complex subunit ScpB"/>
    <property type="match status" value="1"/>
</dbReference>
<keyword evidence="1 5" id="KW-0963">Cytoplasm</keyword>
<dbReference type="GO" id="GO:0051301">
    <property type="term" value="P:cell division"/>
    <property type="evidence" value="ECO:0007669"/>
    <property type="project" value="UniProtKB-KW"/>
</dbReference>
<evidence type="ECO:0000256" key="2">
    <source>
        <dbReference type="ARBA" id="ARBA00022618"/>
    </source>
</evidence>
<dbReference type="PATRIC" id="fig|1423750.3.peg.1648"/>
<evidence type="ECO:0000256" key="4">
    <source>
        <dbReference type="ARBA" id="ARBA00023306"/>
    </source>
</evidence>
<dbReference type="GO" id="GO:0051304">
    <property type="term" value="P:chromosome separation"/>
    <property type="evidence" value="ECO:0007669"/>
    <property type="project" value="InterPro"/>
</dbReference>
<evidence type="ECO:0000256" key="1">
    <source>
        <dbReference type="ARBA" id="ARBA00022490"/>
    </source>
</evidence>
<dbReference type="PIRSF" id="PIRSF019345">
    <property type="entry name" value="ScpB"/>
    <property type="match status" value="1"/>
</dbReference>
<sequence>MTSNLAKIEALLFVSGDQGITPGELAELTGLAKPAVFAQLEQLKQKYQADDATSLKLQATAERIRLTTKSLYAPLLENYFAEPNQVSLSRAAMETLAIIAYKQPVTRADIEEIRGVGANGALKRLLLLDLIAEAGRLEVPGRPIVYATTEYFLDRFGLHSLKDLPPFPQVEQLDLPLDTTDLLARFNDLVEPSEEKKEK</sequence>
<dbReference type="Gene3D" id="1.10.10.10">
    <property type="entry name" value="Winged helix-like DNA-binding domain superfamily/Winged helix DNA-binding domain"/>
    <property type="match status" value="2"/>
</dbReference>
<dbReference type="GeneID" id="98320200"/>
<evidence type="ECO:0000256" key="3">
    <source>
        <dbReference type="ARBA" id="ARBA00022829"/>
    </source>
</evidence>
<comment type="caution">
    <text evidence="6">The sequence shown here is derived from an EMBL/GenBank/DDBJ whole genome shotgun (WGS) entry which is preliminary data.</text>
</comment>
<dbReference type="RefSeq" id="WP_057870551.1">
    <property type="nucleotide sequence ID" value="NZ_AZGB01000001.1"/>
</dbReference>
<dbReference type="Proteomes" id="UP000051451">
    <property type="component" value="Unassembled WGS sequence"/>
</dbReference>
<comment type="subcellular location">
    <subcellularLocation>
        <location evidence="5">Cytoplasm</location>
    </subcellularLocation>
    <text evidence="5">Associated with two foci at the outer edges of the nucleoid region in young cells, and at four foci within both cell halves in older cells.</text>
</comment>
<keyword evidence="7" id="KW-1185">Reference proteome</keyword>
<evidence type="ECO:0000313" key="7">
    <source>
        <dbReference type="Proteomes" id="UP000051451"/>
    </source>
</evidence>
<dbReference type="InterPro" id="IPR036388">
    <property type="entry name" value="WH-like_DNA-bd_sf"/>
</dbReference>
<gene>
    <name evidence="5" type="primary">scpB</name>
    <name evidence="6" type="ORF">FC89_GL001605</name>
</gene>
<comment type="function">
    <text evidence="5">Participates in chromosomal partition during cell division. May act via the formation of a condensin-like complex containing Smc and ScpA that pull DNA away from mid-cell into both cell halves.</text>
</comment>
<dbReference type="STRING" id="1423750.FC89_GL001605"/>
<keyword evidence="4 5" id="KW-0131">Cell cycle</keyword>
<dbReference type="GO" id="GO:0005737">
    <property type="term" value="C:cytoplasm"/>
    <property type="evidence" value="ECO:0007669"/>
    <property type="project" value="UniProtKB-SubCell"/>
</dbReference>
<dbReference type="PANTHER" id="PTHR34298:SF2">
    <property type="entry name" value="SEGREGATION AND CONDENSATION PROTEIN B"/>
    <property type="match status" value="1"/>
</dbReference>
<organism evidence="6 7">
    <name type="scientific">Liquorilactobacillus ghanensis DSM 18630</name>
    <dbReference type="NCBI Taxonomy" id="1423750"/>
    <lineage>
        <taxon>Bacteria</taxon>
        <taxon>Bacillati</taxon>
        <taxon>Bacillota</taxon>
        <taxon>Bacilli</taxon>
        <taxon>Lactobacillales</taxon>
        <taxon>Lactobacillaceae</taxon>
        <taxon>Liquorilactobacillus</taxon>
    </lineage>
</organism>